<protein>
    <recommendedName>
        <fullName evidence="2">HMG domain-containing protein</fullName>
    </recommendedName>
</protein>
<reference evidence="3 4" key="1">
    <citation type="journal article" date="2014" name="Nat. Commun.">
        <title>Klebsormidium flaccidum genome reveals primary factors for plant terrestrial adaptation.</title>
        <authorList>
            <person name="Hori K."/>
            <person name="Maruyama F."/>
            <person name="Fujisawa T."/>
            <person name="Togashi T."/>
            <person name="Yamamoto N."/>
            <person name="Seo M."/>
            <person name="Sato S."/>
            <person name="Yamada T."/>
            <person name="Mori H."/>
            <person name="Tajima N."/>
            <person name="Moriyama T."/>
            <person name="Ikeuchi M."/>
            <person name="Watanabe M."/>
            <person name="Wada H."/>
            <person name="Kobayashi K."/>
            <person name="Saito M."/>
            <person name="Masuda T."/>
            <person name="Sasaki-Sekimoto Y."/>
            <person name="Mashiguchi K."/>
            <person name="Awai K."/>
            <person name="Shimojima M."/>
            <person name="Masuda S."/>
            <person name="Iwai M."/>
            <person name="Nobusawa T."/>
            <person name="Narise T."/>
            <person name="Kondo S."/>
            <person name="Saito H."/>
            <person name="Sato R."/>
            <person name="Murakawa M."/>
            <person name="Ihara Y."/>
            <person name="Oshima-Yamada Y."/>
            <person name="Ohtaka K."/>
            <person name="Satoh M."/>
            <person name="Sonobe K."/>
            <person name="Ishii M."/>
            <person name="Ohtani R."/>
            <person name="Kanamori-Sato M."/>
            <person name="Honoki R."/>
            <person name="Miyazaki D."/>
            <person name="Mochizuki H."/>
            <person name="Umetsu J."/>
            <person name="Higashi K."/>
            <person name="Shibata D."/>
            <person name="Kamiya Y."/>
            <person name="Sato N."/>
            <person name="Nakamura Y."/>
            <person name="Tabata S."/>
            <person name="Ida S."/>
            <person name="Kurokawa K."/>
            <person name="Ohta H."/>
        </authorList>
    </citation>
    <scope>NUCLEOTIDE SEQUENCE [LARGE SCALE GENOMIC DNA]</scope>
    <source>
        <strain evidence="3 4">NIES-2285</strain>
    </source>
</reference>
<dbReference type="AlphaFoldDB" id="A0A1Y1IFA1"/>
<name>A0A1Y1IFA1_KLENI</name>
<keyword evidence="4" id="KW-1185">Reference proteome</keyword>
<gene>
    <name evidence="3" type="ORF">KFL_004030090</name>
</gene>
<evidence type="ECO:0000313" key="4">
    <source>
        <dbReference type="Proteomes" id="UP000054558"/>
    </source>
</evidence>
<dbReference type="PANTHER" id="PTHR34305">
    <property type="entry name" value="EXPRESSED PROTEIN"/>
    <property type="match status" value="1"/>
</dbReference>
<dbReference type="Pfam" id="PF18717">
    <property type="entry name" value="CxC4"/>
    <property type="match status" value="1"/>
</dbReference>
<dbReference type="OrthoDB" id="6073341at2759"/>
<feature type="domain" description="HMG" evidence="2">
    <location>
        <begin position="372"/>
        <end position="492"/>
    </location>
</feature>
<evidence type="ECO:0000259" key="2">
    <source>
        <dbReference type="Pfam" id="PF18717"/>
    </source>
</evidence>
<organism evidence="3 4">
    <name type="scientific">Klebsormidium nitens</name>
    <name type="common">Green alga</name>
    <name type="synonym">Ulothrix nitens</name>
    <dbReference type="NCBI Taxonomy" id="105231"/>
    <lineage>
        <taxon>Eukaryota</taxon>
        <taxon>Viridiplantae</taxon>
        <taxon>Streptophyta</taxon>
        <taxon>Klebsormidiophyceae</taxon>
        <taxon>Klebsormidiales</taxon>
        <taxon>Klebsormidiaceae</taxon>
        <taxon>Klebsormidium</taxon>
    </lineage>
</organism>
<feature type="region of interest" description="Disordered" evidence="1">
    <location>
        <begin position="1"/>
        <end position="69"/>
    </location>
</feature>
<feature type="compositionally biased region" description="Polar residues" evidence="1">
    <location>
        <begin position="41"/>
        <end position="69"/>
    </location>
</feature>
<dbReference type="STRING" id="105231.A0A1Y1IFA1"/>
<dbReference type="PANTHER" id="PTHR34305:SF1">
    <property type="entry name" value="SWIM-TYPE DOMAIN-CONTAINING PROTEIN"/>
    <property type="match status" value="1"/>
</dbReference>
<proteinExistence type="predicted"/>
<sequence>MSNAPSQEQAAGRPKGCGGGVSVRGADGQFRKRSWKDISPERSSGSNDTTQPDVSHQRAPSNATLPGQEPLQSQVDWAEDGGDWSSQSDSFQREPSVLDVYTHQLLSILEECVPPVLPLGPDDVDEVLESTFCFPTFVETKGVLNYDSFVMPGVCEVPLVGGGIAVAHWCNCCPELELQRCIFSGIPQGKQEMSYLESQAPQCIHLKALFKLGDAVELTASKLCARSSESSRAQSSGEQVAEERVLLLPFRGTAPKAALVGTTRSDCVVVVEKSPGRWNCTECYGKGKIKCWHVQRVMGPGASFEYSRMTPEQFEEQLAQDFDKTTGKRRLKCLSRAAVREAHRADQDLASLLMRRGTGQVGFPAVCQVGAPSEGECGSCKRPWADSFVSLVSGTIFHLLAPVQTQVQVRTCPCGRTVWHYGGRADGILNFNDKYLYSYEILQWYANQMWRAKVPFVSMWESVLSMYLAAGVDKEALKLYINQRQAFQDAFFDYITLLDINYSTSFRCTCAPPEGVSPADHEPSELIGDGVTLGYRADLSYLVTPWKRDNTAELKTGSLHQNRTFVQNAQIRGALLRFAQPPGKAGAGLIEDELEQLRTSLSNTSAKHLVYLLDSPQLHQARFFCSERAIEFLRAASVPQAAAILLPQEVESIIELLISSEHLRLADLGVARKLAERAPVLGRFLQGRLAQAGNQLGEADCLLLRDLLVVARKSYVEEPIEAFKKLRRRKMDDAQSERDSPGALDMDAMSEDEQFLRTGHYFPNQPISRQLPPYAADSFSQKVGPTCTKYKSQHKKLTPGIFPFFCIFCAMCVGFVVLPSAESPKIVFQTLFTRFRKLKRFICDNVCHLFSYALNREPKWAGDIHSLIDRLHTVNHKDCSPAFGIDRYASLRSVNSQRSEQKNSRLVNAKTQAAYMKQSNFLIFMRYYLHCLNRQEELGDLLGVDK</sequence>
<dbReference type="EMBL" id="DF237352">
    <property type="protein sequence ID" value="GAQ88139.1"/>
    <property type="molecule type" value="Genomic_DNA"/>
</dbReference>
<evidence type="ECO:0000256" key="1">
    <source>
        <dbReference type="SAM" id="MobiDB-lite"/>
    </source>
</evidence>
<dbReference type="Proteomes" id="UP000054558">
    <property type="component" value="Unassembled WGS sequence"/>
</dbReference>
<evidence type="ECO:0000313" key="3">
    <source>
        <dbReference type="EMBL" id="GAQ88139.1"/>
    </source>
</evidence>
<accession>A0A1Y1IFA1</accession>
<dbReference type="OMA" id="WARIPTD"/>
<dbReference type="InterPro" id="IPR040648">
    <property type="entry name" value="HMGXB3_CxC4"/>
</dbReference>